<evidence type="ECO:0000313" key="1">
    <source>
        <dbReference type="EMBL" id="KAJ2974634.1"/>
    </source>
</evidence>
<name>A0ACC1N863_9PEZI</name>
<organism evidence="1 2">
    <name type="scientific">Xylaria curta</name>
    <dbReference type="NCBI Taxonomy" id="42375"/>
    <lineage>
        <taxon>Eukaryota</taxon>
        <taxon>Fungi</taxon>
        <taxon>Dikarya</taxon>
        <taxon>Ascomycota</taxon>
        <taxon>Pezizomycotina</taxon>
        <taxon>Sordariomycetes</taxon>
        <taxon>Xylariomycetidae</taxon>
        <taxon>Xylariales</taxon>
        <taxon>Xylariaceae</taxon>
        <taxon>Xylaria</taxon>
    </lineage>
</organism>
<accession>A0ACC1N863</accession>
<gene>
    <name evidence="1" type="ORF">NUW58_g8596</name>
</gene>
<keyword evidence="2" id="KW-1185">Reference proteome</keyword>
<reference evidence="1" key="1">
    <citation type="submission" date="2022-10" db="EMBL/GenBank/DDBJ databases">
        <title>Genome Sequence of Xylaria curta.</title>
        <authorList>
            <person name="Buettner E."/>
        </authorList>
    </citation>
    <scope>NUCLEOTIDE SEQUENCE</scope>
    <source>
        <strain evidence="1">Babe10</strain>
    </source>
</reference>
<proteinExistence type="predicted"/>
<evidence type="ECO:0000313" key="2">
    <source>
        <dbReference type="Proteomes" id="UP001143856"/>
    </source>
</evidence>
<comment type="caution">
    <text evidence="1">The sequence shown here is derived from an EMBL/GenBank/DDBJ whole genome shotgun (WGS) entry which is preliminary data.</text>
</comment>
<dbReference type="EMBL" id="JAPDGR010002687">
    <property type="protein sequence ID" value="KAJ2974634.1"/>
    <property type="molecule type" value="Genomic_DNA"/>
</dbReference>
<sequence length="516" mass="56540">MVRAAPRAMAVAGIDVSAAVLPRGARHRRGSGSPPPISPSEDVPESPRVPPLPNNDITTPRDRDGGIARYQAHRHKLSTNTDNTENTMAFSVASSQKMPTVMEAVTQTMVGEWMFKYVRRRKSFGVAEGGGREENSNDRHKRWVWLAPYDRSILWSSKQPVTSNALQGKSGRKLTVQSVLDVKDDNPVPKGETQIFNRSILVLTPQRALKFTAVSADRHYAWLMALSFLSHGQQEMLPEVTVALAPPKAVPPPDPELSRPKTKRGAIRDSIRLTKGKNPSFMSRHDQTAQPSLQEEPEPVPIFPAHIGTGEVAPLPNHQRDLSTDAAEPPLIPRFNRVQGRVYERANQVVLHGRKRSNTGGHVPPPLSFRGFSPPGSSMHASSNSTAGASIDTVGSSDIYGQSQVSSNLTSGMSTVGSQRTSEASSRPAGSFFEPIGTVRMEAFISPLSKFDDHPMEEPRYSARRQSKERRRRGTGLLTDIFANTPPLLIKYLGTRGDQIGLRQASKTPLGTWSPE</sequence>
<protein>
    <submittedName>
        <fullName evidence="1">Uncharacterized protein</fullName>
    </submittedName>
</protein>
<dbReference type="Proteomes" id="UP001143856">
    <property type="component" value="Unassembled WGS sequence"/>
</dbReference>